<dbReference type="EMBL" id="JAZHXJ010000182">
    <property type="protein sequence ID" value="KAL1870017.1"/>
    <property type="molecule type" value="Genomic_DNA"/>
</dbReference>
<comment type="caution">
    <text evidence="1">The sequence shown here is derived from an EMBL/GenBank/DDBJ whole genome shotgun (WGS) entry which is preliminary data.</text>
</comment>
<gene>
    <name evidence="1" type="ORF">VTK73DRAFT_2826</name>
</gene>
<proteinExistence type="predicted"/>
<name>A0ABR3X298_9PEZI</name>
<evidence type="ECO:0000313" key="1">
    <source>
        <dbReference type="EMBL" id="KAL1870017.1"/>
    </source>
</evidence>
<protein>
    <submittedName>
        <fullName evidence="1">Uncharacterized protein</fullName>
    </submittedName>
</protein>
<reference evidence="1 2" key="1">
    <citation type="journal article" date="2024" name="Commun. Biol.">
        <title>Comparative genomic analysis of thermophilic fungi reveals convergent evolutionary adaptations and gene losses.</title>
        <authorList>
            <person name="Steindorff A.S."/>
            <person name="Aguilar-Pontes M.V."/>
            <person name="Robinson A.J."/>
            <person name="Andreopoulos B."/>
            <person name="LaButti K."/>
            <person name="Kuo A."/>
            <person name="Mondo S."/>
            <person name="Riley R."/>
            <person name="Otillar R."/>
            <person name="Haridas S."/>
            <person name="Lipzen A."/>
            <person name="Grimwood J."/>
            <person name="Schmutz J."/>
            <person name="Clum A."/>
            <person name="Reid I.D."/>
            <person name="Moisan M.C."/>
            <person name="Butler G."/>
            <person name="Nguyen T.T.M."/>
            <person name="Dewar K."/>
            <person name="Conant G."/>
            <person name="Drula E."/>
            <person name="Henrissat B."/>
            <person name="Hansel C."/>
            <person name="Singer S."/>
            <person name="Hutchinson M.I."/>
            <person name="de Vries R.P."/>
            <person name="Natvig D.O."/>
            <person name="Powell A.J."/>
            <person name="Tsang A."/>
            <person name="Grigoriev I.V."/>
        </authorList>
    </citation>
    <scope>NUCLEOTIDE SEQUENCE [LARGE SCALE GENOMIC DNA]</scope>
    <source>
        <strain evidence="1 2">ATCC 24622</strain>
    </source>
</reference>
<dbReference type="Proteomes" id="UP001586593">
    <property type="component" value="Unassembled WGS sequence"/>
</dbReference>
<keyword evidence="2" id="KW-1185">Reference proteome</keyword>
<accession>A0ABR3X298</accession>
<evidence type="ECO:0000313" key="2">
    <source>
        <dbReference type="Proteomes" id="UP001586593"/>
    </source>
</evidence>
<sequence length="117" mass="12501">MKRLKLPGLDDAALGQGVDRPETTWAPTHMKRDNILRCFFANQGGSRAVGSKLVGIPGASHSALFHGHQAPRGLSLWGPRAVPKSTGAHFPPARLVLGIKQPKVKGRGLRKQNGNPS</sequence>
<organism evidence="1 2">
    <name type="scientific">Phialemonium thermophilum</name>
    <dbReference type="NCBI Taxonomy" id="223376"/>
    <lineage>
        <taxon>Eukaryota</taxon>
        <taxon>Fungi</taxon>
        <taxon>Dikarya</taxon>
        <taxon>Ascomycota</taxon>
        <taxon>Pezizomycotina</taxon>
        <taxon>Sordariomycetes</taxon>
        <taxon>Sordariomycetidae</taxon>
        <taxon>Cephalothecales</taxon>
        <taxon>Cephalothecaceae</taxon>
        <taxon>Phialemonium</taxon>
    </lineage>
</organism>